<dbReference type="InterPro" id="IPR000375">
    <property type="entry name" value="Dynamin_stalk"/>
</dbReference>
<keyword evidence="1" id="KW-0547">Nucleotide-binding</keyword>
<protein>
    <submittedName>
        <fullName evidence="6">Uncharacterized protein</fullName>
    </submittedName>
</protein>
<dbReference type="SMART" id="SM00053">
    <property type="entry name" value="DYNc"/>
    <property type="match status" value="1"/>
</dbReference>
<dbReference type="Proteomes" id="UP001345013">
    <property type="component" value="Unassembled WGS sequence"/>
</dbReference>
<evidence type="ECO:0000256" key="2">
    <source>
        <dbReference type="ARBA" id="ARBA00023134"/>
    </source>
</evidence>
<evidence type="ECO:0000256" key="3">
    <source>
        <dbReference type="SAM" id="MobiDB-lite"/>
    </source>
</evidence>
<dbReference type="Pfam" id="PF02212">
    <property type="entry name" value="GED"/>
    <property type="match status" value="1"/>
</dbReference>
<proteinExistence type="predicted"/>
<dbReference type="InterPro" id="IPR045063">
    <property type="entry name" value="Dynamin_N"/>
</dbReference>
<organism evidence="6 7">
    <name type="scientific">Lithohypha guttulata</name>
    <dbReference type="NCBI Taxonomy" id="1690604"/>
    <lineage>
        <taxon>Eukaryota</taxon>
        <taxon>Fungi</taxon>
        <taxon>Dikarya</taxon>
        <taxon>Ascomycota</taxon>
        <taxon>Pezizomycotina</taxon>
        <taxon>Eurotiomycetes</taxon>
        <taxon>Chaetothyriomycetidae</taxon>
        <taxon>Chaetothyriales</taxon>
        <taxon>Trichomeriaceae</taxon>
        <taxon>Lithohypha</taxon>
    </lineage>
</organism>
<dbReference type="InterPro" id="IPR020850">
    <property type="entry name" value="GED_dom"/>
</dbReference>
<evidence type="ECO:0000313" key="7">
    <source>
        <dbReference type="Proteomes" id="UP001345013"/>
    </source>
</evidence>
<feature type="compositionally biased region" description="Polar residues" evidence="3">
    <location>
        <begin position="791"/>
        <end position="805"/>
    </location>
</feature>
<gene>
    <name evidence="6" type="ORF">LTR24_000047</name>
</gene>
<dbReference type="PRINTS" id="PR00195">
    <property type="entry name" value="DYNAMIN"/>
</dbReference>
<dbReference type="InterPro" id="IPR003130">
    <property type="entry name" value="GED"/>
</dbReference>
<feature type="region of interest" description="Disordered" evidence="3">
    <location>
        <begin position="721"/>
        <end position="742"/>
    </location>
</feature>
<evidence type="ECO:0000259" key="4">
    <source>
        <dbReference type="PROSITE" id="PS51388"/>
    </source>
</evidence>
<dbReference type="Pfam" id="PF01031">
    <property type="entry name" value="Dynamin_M"/>
    <property type="match status" value="1"/>
</dbReference>
<feature type="domain" description="Dynamin-type G" evidence="5">
    <location>
        <begin position="39"/>
        <end position="321"/>
    </location>
</feature>
<dbReference type="PANTHER" id="PTHR11566:SF21">
    <property type="entry name" value="DYNAMIN RELATED PROTEIN 1, ISOFORM A"/>
    <property type="match status" value="1"/>
</dbReference>
<dbReference type="InterPro" id="IPR030381">
    <property type="entry name" value="G_DYNAMIN_dom"/>
</dbReference>
<comment type="caution">
    <text evidence="6">The sequence shown here is derived from an EMBL/GenBank/DDBJ whole genome shotgun (WGS) entry which is preliminary data.</text>
</comment>
<name>A0ABR0KPL0_9EURO</name>
<dbReference type="CDD" id="cd08771">
    <property type="entry name" value="DLP_1"/>
    <property type="match status" value="1"/>
</dbReference>
<keyword evidence="7" id="KW-1185">Reference proteome</keyword>
<dbReference type="InterPro" id="IPR001401">
    <property type="entry name" value="Dynamin_GTPase"/>
</dbReference>
<dbReference type="Pfam" id="PF00350">
    <property type="entry name" value="Dynamin_N"/>
    <property type="match status" value="1"/>
</dbReference>
<dbReference type="InterPro" id="IPR027417">
    <property type="entry name" value="P-loop_NTPase"/>
</dbReference>
<feature type="compositionally biased region" description="Low complexity" evidence="3">
    <location>
        <begin position="823"/>
        <end position="838"/>
    </location>
</feature>
<dbReference type="Gene3D" id="3.40.50.300">
    <property type="entry name" value="P-loop containing nucleotide triphosphate hydrolases"/>
    <property type="match status" value="1"/>
</dbReference>
<dbReference type="PANTHER" id="PTHR11566">
    <property type="entry name" value="DYNAMIN"/>
    <property type="match status" value="1"/>
</dbReference>
<reference evidence="6 7" key="1">
    <citation type="submission" date="2023-08" db="EMBL/GenBank/DDBJ databases">
        <title>Black Yeasts Isolated from many extreme environments.</title>
        <authorList>
            <person name="Coleine C."/>
            <person name="Stajich J.E."/>
            <person name="Selbmann L."/>
        </authorList>
    </citation>
    <scope>NUCLEOTIDE SEQUENCE [LARGE SCALE GENOMIC DNA]</scope>
    <source>
        <strain evidence="6 7">CCFEE 5885</strain>
    </source>
</reference>
<evidence type="ECO:0000259" key="5">
    <source>
        <dbReference type="PROSITE" id="PS51718"/>
    </source>
</evidence>
<dbReference type="EMBL" id="JAVRRG010000001">
    <property type="protein sequence ID" value="KAK5102488.1"/>
    <property type="molecule type" value="Genomic_DNA"/>
</dbReference>
<dbReference type="SUPFAM" id="SSF52540">
    <property type="entry name" value="P-loop containing nucleoside triphosphate hydrolases"/>
    <property type="match status" value="1"/>
</dbReference>
<feature type="domain" description="GED" evidence="4">
    <location>
        <begin position="587"/>
        <end position="678"/>
    </location>
</feature>
<accession>A0ABR0KPL0</accession>
<keyword evidence="2" id="KW-0342">GTP-binding</keyword>
<dbReference type="PROSITE" id="PS51718">
    <property type="entry name" value="G_DYNAMIN_2"/>
    <property type="match status" value="1"/>
</dbReference>
<sequence length="858" mass="94839">MAADGLEKFSGKPSLQGEEGAILLDVVDQLRDLGSITHELSLPQIVVVGDQSSGKSSVLEAISGLSFPTNEGLCTQFATEVVLRRSKTTRTTISIKSANNARKEAIKDFSEKWKNADLEQLAVMVDEAKSIMGISDQNRFSEDVLKLEVCGPNQDHLTLVDLPGLFQNTEINQSPRDRDVVRNLVTSYVAQPRTVVLAILSCGSDYQVQGILDLLKGIDKSGERTLGVVTMPDMLKEGTPRFTAFKALIDNRKWPLRLGWHVLRNPDFTEKQDSRCDRLRIEKAFFEQHSWNTVPTSNRGASALRKRLSEMLKTHISKELPDILEDIDNAIKRCEAEKGRLGDERDTPEKQRNYLMDIGEKFKHLMTCALEGEYSDSYFDAESHRLRALIMNANETYANTMMKFGHQWELKGVNEHGQQPQQLFAMASKHFAFRVARPELIEHEKLVNQVIVMQQSHRGLELPGLPQPRLVGKLFKQQSEKWKTITQVHVDHIFDTTKQFVEDLLTHIAGGKSSAALLSEIVDPDFEAREKFLRRKVEEVLKPYTNEKPMTLNTNYVSSLQSASNADEISKSGPWLKQHTEGEVQSGRKIIESMQAYYHIALNVLLDNVALLVIEHSLLDDLSQTISPRSMQKQPDTQLERLAGESHDVVARRQMLHQMLQEYRRGHQLIRAHSRRPLRSSNIDWSKATQPGISLGATYPAAGISTPAPSILDSQQNTQMINGSASGASSKPTPPQEGPIFWSSALSPAVNQNPAKVMSSTPERTVSFFASPAAPTSIFQSGGSVGPNPTALPNQAPPSRSSFGPSLTPRDGPSFPNPFSRPGSASNSATSAGSRSGSPGVVKSPLLGHTPVSSKVGA</sequence>
<dbReference type="Gene3D" id="1.20.120.1240">
    <property type="entry name" value="Dynamin, middle domain"/>
    <property type="match status" value="1"/>
</dbReference>
<dbReference type="PROSITE" id="PS51388">
    <property type="entry name" value="GED"/>
    <property type="match status" value="1"/>
</dbReference>
<dbReference type="InterPro" id="IPR022812">
    <property type="entry name" value="Dynamin"/>
</dbReference>
<feature type="compositionally biased region" description="Polar residues" evidence="3">
    <location>
        <begin position="721"/>
        <end position="731"/>
    </location>
</feature>
<evidence type="ECO:0000313" key="6">
    <source>
        <dbReference type="EMBL" id="KAK5102488.1"/>
    </source>
</evidence>
<evidence type="ECO:0000256" key="1">
    <source>
        <dbReference type="ARBA" id="ARBA00022741"/>
    </source>
</evidence>
<feature type="region of interest" description="Disordered" evidence="3">
    <location>
        <begin position="779"/>
        <end position="858"/>
    </location>
</feature>